<dbReference type="PROSITE" id="PS51349">
    <property type="entry name" value="FMN_HYDROXY_ACID_DH_2"/>
    <property type="match status" value="1"/>
</dbReference>
<keyword evidence="3 7" id="KW-0288">FMN</keyword>
<dbReference type="EMBL" id="CP159279">
    <property type="protein sequence ID" value="XCH11199.1"/>
    <property type="molecule type" value="Genomic_DNA"/>
</dbReference>
<dbReference type="PIRSF" id="PIRSF000138">
    <property type="entry name" value="Al-hdrx_acd_dh"/>
    <property type="match status" value="1"/>
</dbReference>
<feature type="domain" description="FMN hydroxy acid dehydrogenase" evidence="8">
    <location>
        <begin position="22"/>
        <end position="406"/>
    </location>
</feature>
<dbReference type="EC" id="1.-.-.-" evidence="9"/>
<dbReference type="RefSeq" id="WP_353711626.1">
    <property type="nucleotide sequence ID" value="NZ_CP159279.1"/>
</dbReference>
<dbReference type="AlphaFoldDB" id="A0AAU8EQI1"/>
<evidence type="ECO:0000256" key="1">
    <source>
        <dbReference type="ARBA" id="ARBA00001917"/>
    </source>
</evidence>
<reference evidence="9" key="1">
    <citation type="submission" date="2024-06" db="EMBL/GenBank/DDBJ databases">
        <title>Biodegradation of dimethachlon by Arthrobacter sp. K5: mechanistic insights and ecological implications.</title>
        <authorList>
            <person name="Hu S."/>
            <person name="Lu P."/>
        </authorList>
    </citation>
    <scope>NUCLEOTIDE SEQUENCE</scope>
    <source>
        <strain evidence="9">K5</strain>
    </source>
</reference>
<evidence type="ECO:0000256" key="7">
    <source>
        <dbReference type="PIRSR" id="PIRSR000138-2"/>
    </source>
</evidence>
<feature type="binding site" evidence="7">
    <location>
        <begin position="100"/>
        <end position="102"/>
    </location>
    <ligand>
        <name>FMN</name>
        <dbReference type="ChEBI" id="CHEBI:58210"/>
    </ligand>
</feature>
<dbReference type="InterPro" id="IPR008259">
    <property type="entry name" value="FMN_hydac_DH_AS"/>
</dbReference>
<dbReference type="PANTHER" id="PTHR10578">
    <property type="entry name" value="S -2-HYDROXY-ACID OXIDASE-RELATED"/>
    <property type="match status" value="1"/>
</dbReference>
<dbReference type="CDD" id="cd02809">
    <property type="entry name" value="alpha_hydroxyacid_oxid_FMN"/>
    <property type="match status" value="1"/>
</dbReference>
<feature type="binding site" evidence="7">
    <location>
        <position position="277"/>
    </location>
    <ligand>
        <name>FMN</name>
        <dbReference type="ChEBI" id="CHEBI:58210"/>
    </ligand>
</feature>
<feature type="binding site" evidence="7">
    <location>
        <position position="304"/>
    </location>
    <ligand>
        <name>glyoxylate</name>
        <dbReference type="ChEBI" id="CHEBI:36655"/>
    </ligand>
</feature>
<gene>
    <name evidence="9" type="ORF">ABRP34_20790</name>
</gene>
<evidence type="ECO:0000256" key="2">
    <source>
        <dbReference type="ARBA" id="ARBA00022630"/>
    </source>
</evidence>
<feature type="binding site" evidence="7">
    <location>
        <begin position="332"/>
        <end position="336"/>
    </location>
    <ligand>
        <name>FMN</name>
        <dbReference type="ChEBI" id="CHEBI:58210"/>
    </ligand>
</feature>
<dbReference type="Pfam" id="PF01070">
    <property type="entry name" value="FMN_dh"/>
    <property type="match status" value="1"/>
</dbReference>
<feature type="binding site" evidence="7">
    <location>
        <position position="301"/>
    </location>
    <ligand>
        <name>glyoxylate</name>
        <dbReference type="ChEBI" id="CHEBI:36655"/>
    </ligand>
</feature>
<dbReference type="GO" id="GO:0010181">
    <property type="term" value="F:FMN binding"/>
    <property type="evidence" value="ECO:0007669"/>
    <property type="project" value="InterPro"/>
</dbReference>
<organism evidence="9">
    <name type="scientific">Arthrobacter sp. K5</name>
    <dbReference type="NCBI Taxonomy" id="2839623"/>
    <lineage>
        <taxon>Bacteria</taxon>
        <taxon>Bacillati</taxon>
        <taxon>Actinomycetota</taxon>
        <taxon>Actinomycetes</taxon>
        <taxon>Micrococcales</taxon>
        <taxon>Micrococcaceae</taxon>
        <taxon>Arthrobacter</taxon>
    </lineage>
</organism>
<sequence>MKLKDIRALASVQGPARTPSERLARRCYSVEDMRNLAAKRLPGSIFDYIEGGGEDEASMRRNRSSFEDWSFLPKWGSVDNLDLNSTLLGGPVSMPLALAPTGGTRLFHPDGESAVARAALDAGIPYGLAHLSTTPMEQVSAAAPGVRRWFNIEPMRDKVELQAVLDRAAAAGYEALLVNVDCRAIGHRERDYRNGFTAPPSIKLKTVVEGALHPRWALGFLANDAIAFPNLDAEVPDGPLSSTPDMWRTLLAGSYEPTDWDDIRDLRARWNGPIILKGVVNPNDAATAAEIGIDAIQVSNHGGRQLDHMASPLDVLPDIVDRTAGRVEIIVDGGIRRGSDVVKAIALGADACSIGRPYLYGLAAAGKAGVAHVLKMFAADMTRTMMLLGVSTIRELRAEGRGLIRHRSEAFSRTLPRESPQARMAYEEMSTP</sequence>
<evidence type="ECO:0000313" key="9">
    <source>
        <dbReference type="EMBL" id="XCH11199.1"/>
    </source>
</evidence>
<dbReference type="SUPFAM" id="SSF51395">
    <property type="entry name" value="FMN-linked oxidoreductases"/>
    <property type="match status" value="1"/>
</dbReference>
<feature type="binding site" evidence="7">
    <location>
        <begin position="355"/>
        <end position="356"/>
    </location>
    <ligand>
        <name>FMN</name>
        <dbReference type="ChEBI" id="CHEBI:58210"/>
    </ligand>
</feature>
<dbReference type="PANTHER" id="PTHR10578:SF107">
    <property type="entry name" value="2-HYDROXYACID OXIDASE 1"/>
    <property type="match status" value="1"/>
</dbReference>
<evidence type="ECO:0000256" key="3">
    <source>
        <dbReference type="ARBA" id="ARBA00022643"/>
    </source>
</evidence>
<dbReference type="Gene3D" id="3.20.20.70">
    <property type="entry name" value="Aldolase class I"/>
    <property type="match status" value="1"/>
</dbReference>
<evidence type="ECO:0000256" key="5">
    <source>
        <dbReference type="ARBA" id="ARBA00024042"/>
    </source>
</evidence>
<protein>
    <submittedName>
        <fullName evidence="9">Alpha-hydroxy acid oxidase</fullName>
        <ecNumber evidence="9">1.-.-.-</ecNumber>
    </submittedName>
</protein>
<comment type="similarity">
    <text evidence="5">Belongs to the FMN-dependent alpha-hydroxy acid dehydrogenase family.</text>
</comment>
<dbReference type="InterPro" id="IPR013785">
    <property type="entry name" value="Aldolase_TIM"/>
</dbReference>
<dbReference type="InterPro" id="IPR012133">
    <property type="entry name" value="Alpha-hydoxy_acid_DH_FMN"/>
</dbReference>
<dbReference type="GO" id="GO:0005886">
    <property type="term" value="C:plasma membrane"/>
    <property type="evidence" value="ECO:0007669"/>
    <property type="project" value="TreeGrafter"/>
</dbReference>
<dbReference type="GO" id="GO:0004459">
    <property type="term" value="F:L-lactate dehydrogenase (NAD+) activity"/>
    <property type="evidence" value="ECO:0007669"/>
    <property type="project" value="TreeGrafter"/>
</dbReference>
<evidence type="ECO:0000256" key="4">
    <source>
        <dbReference type="ARBA" id="ARBA00023002"/>
    </source>
</evidence>
<name>A0AAU8EQI1_9MICC</name>
<dbReference type="InterPro" id="IPR037396">
    <property type="entry name" value="FMN_HAD"/>
</dbReference>
<feature type="binding site" evidence="7">
    <location>
        <position position="188"/>
    </location>
    <ligand>
        <name>glyoxylate</name>
        <dbReference type="ChEBI" id="CHEBI:36655"/>
    </ligand>
</feature>
<dbReference type="GO" id="GO:0009060">
    <property type="term" value="P:aerobic respiration"/>
    <property type="evidence" value="ECO:0007669"/>
    <property type="project" value="TreeGrafter"/>
</dbReference>
<evidence type="ECO:0000256" key="6">
    <source>
        <dbReference type="PIRSR" id="PIRSR000138-1"/>
    </source>
</evidence>
<feature type="binding site" evidence="7">
    <location>
        <position position="48"/>
    </location>
    <ligand>
        <name>glyoxylate</name>
        <dbReference type="ChEBI" id="CHEBI:36655"/>
    </ligand>
</feature>
<dbReference type="InterPro" id="IPR000262">
    <property type="entry name" value="FMN-dep_DH"/>
</dbReference>
<accession>A0AAU8EQI1</accession>
<feature type="active site" description="Proton acceptor" evidence="6">
    <location>
        <position position="301"/>
    </location>
</feature>
<proteinExistence type="inferred from homology"/>
<comment type="cofactor">
    <cofactor evidence="1">
        <name>FMN</name>
        <dbReference type="ChEBI" id="CHEBI:58210"/>
    </cofactor>
</comment>
<keyword evidence="4 9" id="KW-0560">Oxidoreductase</keyword>
<feature type="binding site" evidence="7">
    <location>
        <position position="299"/>
    </location>
    <ligand>
        <name>FMN</name>
        <dbReference type="ChEBI" id="CHEBI:58210"/>
    </ligand>
</feature>
<evidence type="ECO:0000259" key="8">
    <source>
        <dbReference type="PROSITE" id="PS51349"/>
    </source>
</evidence>
<keyword evidence="2 7" id="KW-0285">Flavoprotein</keyword>
<dbReference type="PROSITE" id="PS00557">
    <property type="entry name" value="FMN_HYDROXY_ACID_DH_1"/>
    <property type="match status" value="1"/>
</dbReference>
<dbReference type="FunFam" id="3.20.20.70:FF:000029">
    <property type="entry name" value="L-lactate dehydrogenase"/>
    <property type="match status" value="1"/>
</dbReference>